<dbReference type="InterPro" id="IPR038595">
    <property type="entry name" value="LOR_sf"/>
</dbReference>
<dbReference type="AlphaFoldDB" id="B9RVH5"/>
<dbReference type="STRING" id="3988.B9RVH5"/>
<sequence>MHLPIPSASHDLGFGHDNYPTAPQIPMDLFISKKHPDLAHGELGFADSSGNLVFRTKYISSKRCSSSKWVILDKSRNPIISIYRQKNGYWHGFKGDSEGENQMTFKVQRTLNKIFRTELEVFLVKENSGESASDFKIKGCAFQRSCIIYGGDAIVAQV</sequence>
<evidence type="ECO:0000313" key="2">
    <source>
        <dbReference type="EMBL" id="EEF44676.1"/>
    </source>
</evidence>
<comment type="similarity">
    <text evidence="1">Belongs to the LOR family.</text>
</comment>
<dbReference type="SUPFAM" id="SSF54518">
    <property type="entry name" value="Tubby C-terminal domain-like"/>
    <property type="match status" value="1"/>
</dbReference>
<proteinExistence type="inferred from homology"/>
<protein>
    <submittedName>
        <fullName evidence="2">Uncharacterized protein</fullName>
    </submittedName>
</protein>
<evidence type="ECO:0000313" key="3">
    <source>
        <dbReference type="Proteomes" id="UP000008311"/>
    </source>
</evidence>
<dbReference type="EMBL" id="EQ973820">
    <property type="protein sequence ID" value="EEF44676.1"/>
    <property type="molecule type" value="Genomic_DNA"/>
</dbReference>
<dbReference type="FunCoup" id="B9RVH5">
    <property type="interactions" value="252"/>
</dbReference>
<dbReference type="InterPro" id="IPR025659">
    <property type="entry name" value="Tubby-like_C"/>
</dbReference>
<evidence type="ECO:0000256" key="1">
    <source>
        <dbReference type="ARBA" id="ARBA00005437"/>
    </source>
</evidence>
<accession>B9RVH5</accession>
<dbReference type="PANTHER" id="PTHR31087:SF85">
    <property type="entry name" value="PROTEIN LURP-ONE-RELATED 7"/>
    <property type="match status" value="1"/>
</dbReference>
<organism evidence="2 3">
    <name type="scientific">Ricinus communis</name>
    <name type="common">Castor bean</name>
    <dbReference type="NCBI Taxonomy" id="3988"/>
    <lineage>
        <taxon>Eukaryota</taxon>
        <taxon>Viridiplantae</taxon>
        <taxon>Streptophyta</taxon>
        <taxon>Embryophyta</taxon>
        <taxon>Tracheophyta</taxon>
        <taxon>Spermatophyta</taxon>
        <taxon>Magnoliopsida</taxon>
        <taxon>eudicotyledons</taxon>
        <taxon>Gunneridae</taxon>
        <taxon>Pentapetalae</taxon>
        <taxon>rosids</taxon>
        <taxon>fabids</taxon>
        <taxon>Malpighiales</taxon>
        <taxon>Euphorbiaceae</taxon>
        <taxon>Acalyphoideae</taxon>
        <taxon>Acalypheae</taxon>
        <taxon>Ricinus</taxon>
    </lineage>
</organism>
<reference evidence="3" key="1">
    <citation type="journal article" date="2010" name="Nat. Biotechnol.">
        <title>Draft genome sequence of the oilseed species Ricinus communis.</title>
        <authorList>
            <person name="Chan A.P."/>
            <person name="Crabtree J."/>
            <person name="Zhao Q."/>
            <person name="Lorenzi H."/>
            <person name="Orvis J."/>
            <person name="Puiu D."/>
            <person name="Melake-Berhan A."/>
            <person name="Jones K.M."/>
            <person name="Redman J."/>
            <person name="Chen G."/>
            <person name="Cahoon E.B."/>
            <person name="Gedil M."/>
            <person name="Stanke M."/>
            <person name="Haas B.J."/>
            <person name="Wortman J.R."/>
            <person name="Fraser-Liggett C.M."/>
            <person name="Ravel J."/>
            <person name="Rabinowicz P.D."/>
        </authorList>
    </citation>
    <scope>NUCLEOTIDE SEQUENCE [LARGE SCALE GENOMIC DNA]</scope>
    <source>
        <strain evidence="3">cv. Hale</strain>
    </source>
</reference>
<dbReference type="InterPro" id="IPR007612">
    <property type="entry name" value="LOR"/>
</dbReference>
<keyword evidence="3" id="KW-1185">Reference proteome</keyword>
<dbReference type="Gene3D" id="2.40.160.200">
    <property type="entry name" value="LURP1-related"/>
    <property type="match status" value="1"/>
</dbReference>
<dbReference type="PANTHER" id="PTHR31087">
    <property type="match status" value="1"/>
</dbReference>
<dbReference type="InParanoid" id="B9RVH5"/>
<dbReference type="Pfam" id="PF04525">
    <property type="entry name" value="LOR"/>
    <property type="match status" value="1"/>
</dbReference>
<gene>
    <name evidence="2" type="ORF">RCOM_1136080</name>
</gene>
<name>B9RVH5_RICCO</name>
<dbReference type="eggNOG" id="ENOG502RZXW">
    <property type="taxonomic scope" value="Eukaryota"/>
</dbReference>
<dbReference type="Proteomes" id="UP000008311">
    <property type="component" value="Unassembled WGS sequence"/>
</dbReference>